<dbReference type="AlphaFoldDB" id="A0A7C3UWR0"/>
<evidence type="ECO:0000259" key="1">
    <source>
        <dbReference type="Pfam" id="PF13524"/>
    </source>
</evidence>
<reference evidence="2" key="1">
    <citation type="journal article" date="2020" name="mSystems">
        <title>Genome- and Community-Level Interaction Insights into Carbon Utilization and Element Cycling Functions of Hydrothermarchaeota in Hydrothermal Sediment.</title>
        <authorList>
            <person name="Zhou Z."/>
            <person name="Liu Y."/>
            <person name="Xu W."/>
            <person name="Pan J."/>
            <person name="Luo Z.H."/>
            <person name="Li M."/>
        </authorList>
    </citation>
    <scope>NUCLEOTIDE SEQUENCE [LARGE SCALE GENOMIC DNA]</scope>
    <source>
        <strain evidence="2">SpSt-897</strain>
    </source>
</reference>
<dbReference type="InterPro" id="IPR055259">
    <property type="entry name" value="YkvP/CgeB_Glyco_trans-like"/>
</dbReference>
<comment type="caution">
    <text evidence="2">The sequence shown here is derived from an EMBL/GenBank/DDBJ whole genome shotgun (WGS) entry which is preliminary data.</text>
</comment>
<gene>
    <name evidence="2" type="ORF">ENW96_03475</name>
</gene>
<dbReference type="EMBL" id="DTMF01000092">
    <property type="protein sequence ID" value="HGF33438.1"/>
    <property type="molecule type" value="Genomic_DNA"/>
</dbReference>
<proteinExistence type="predicted"/>
<keyword evidence="2" id="KW-0808">Transferase</keyword>
<organism evidence="2">
    <name type="scientific">Desulfobacca acetoxidans</name>
    <dbReference type="NCBI Taxonomy" id="60893"/>
    <lineage>
        <taxon>Bacteria</taxon>
        <taxon>Pseudomonadati</taxon>
        <taxon>Thermodesulfobacteriota</taxon>
        <taxon>Desulfobaccia</taxon>
        <taxon>Desulfobaccales</taxon>
        <taxon>Desulfobaccaceae</taxon>
        <taxon>Desulfobacca</taxon>
    </lineage>
</organism>
<evidence type="ECO:0000313" key="2">
    <source>
        <dbReference type="EMBL" id="HGF33438.1"/>
    </source>
</evidence>
<dbReference type="Pfam" id="PF13524">
    <property type="entry name" value="Glyco_trans_1_2"/>
    <property type="match status" value="1"/>
</dbReference>
<accession>A0A7C3UWR0</accession>
<feature type="domain" description="Spore protein YkvP/CgeB glycosyl transferase-like" evidence="1">
    <location>
        <begin position="37"/>
        <end position="169"/>
    </location>
</feature>
<sequence>MVQGLGRQGLSDLEAALLWRATLEYRLTCVRELVPFEPVIYGDPGWRELLGNGFRLRPEVNYYDELPRVYRTTAINFNATSLQMKAAVNQRVFDGPAAGGFVLTDFREQLAELFEVGKEMACFTDIGEIPKLVRYYLKHTEIREKMTAKARQRVLAEHTYRHRVAAMLDTMRRNW</sequence>
<dbReference type="GO" id="GO:0016740">
    <property type="term" value="F:transferase activity"/>
    <property type="evidence" value="ECO:0007669"/>
    <property type="project" value="UniProtKB-KW"/>
</dbReference>
<name>A0A7C3UWR0_9BACT</name>
<protein>
    <submittedName>
        <fullName evidence="2">Glycosyltransferase family 1 protein</fullName>
    </submittedName>
</protein>